<name>A0ABV0R7I1_9TELE</name>
<evidence type="ECO:0000313" key="1">
    <source>
        <dbReference type="EMBL" id="MEQ2203996.1"/>
    </source>
</evidence>
<dbReference type="Proteomes" id="UP001434883">
    <property type="component" value="Unassembled WGS sequence"/>
</dbReference>
<gene>
    <name evidence="1" type="ORF">XENOCAPTIV_006288</name>
</gene>
<protein>
    <submittedName>
        <fullName evidence="1">Uncharacterized protein</fullName>
    </submittedName>
</protein>
<dbReference type="EMBL" id="JAHRIN010035303">
    <property type="protein sequence ID" value="MEQ2203996.1"/>
    <property type="molecule type" value="Genomic_DNA"/>
</dbReference>
<reference evidence="1 2" key="1">
    <citation type="submission" date="2021-06" db="EMBL/GenBank/DDBJ databases">
        <authorList>
            <person name="Palmer J.M."/>
        </authorList>
    </citation>
    <scope>NUCLEOTIDE SEQUENCE [LARGE SCALE GENOMIC DNA]</scope>
    <source>
        <strain evidence="1 2">XC_2019</strain>
        <tissue evidence="1">Muscle</tissue>
    </source>
</reference>
<organism evidence="1 2">
    <name type="scientific">Xenoophorus captivus</name>
    <dbReference type="NCBI Taxonomy" id="1517983"/>
    <lineage>
        <taxon>Eukaryota</taxon>
        <taxon>Metazoa</taxon>
        <taxon>Chordata</taxon>
        <taxon>Craniata</taxon>
        <taxon>Vertebrata</taxon>
        <taxon>Euteleostomi</taxon>
        <taxon>Actinopterygii</taxon>
        <taxon>Neopterygii</taxon>
        <taxon>Teleostei</taxon>
        <taxon>Neoteleostei</taxon>
        <taxon>Acanthomorphata</taxon>
        <taxon>Ovalentaria</taxon>
        <taxon>Atherinomorphae</taxon>
        <taxon>Cyprinodontiformes</taxon>
        <taxon>Goodeidae</taxon>
        <taxon>Xenoophorus</taxon>
    </lineage>
</organism>
<keyword evidence="2" id="KW-1185">Reference proteome</keyword>
<proteinExistence type="predicted"/>
<dbReference type="Gene3D" id="6.10.270.10">
    <property type="match status" value="1"/>
</dbReference>
<sequence>GSMVALSAVDSAVFTLRPNYRDPVSTVVSTAACSAVTGYTVDLQVLRHIENSDLGCGGGGGKDSADVFRLAGLTFMTNANANPSSSSMLIT</sequence>
<accession>A0ABV0R7I1</accession>
<feature type="non-terminal residue" evidence="1">
    <location>
        <position position="1"/>
    </location>
</feature>
<comment type="caution">
    <text evidence="1">The sequence shown here is derived from an EMBL/GenBank/DDBJ whole genome shotgun (WGS) entry which is preliminary data.</text>
</comment>
<evidence type="ECO:0000313" key="2">
    <source>
        <dbReference type="Proteomes" id="UP001434883"/>
    </source>
</evidence>